<dbReference type="InterPro" id="IPR001610">
    <property type="entry name" value="PAC"/>
</dbReference>
<dbReference type="InterPro" id="IPR013656">
    <property type="entry name" value="PAS_4"/>
</dbReference>
<dbReference type="InterPro" id="IPR000160">
    <property type="entry name" value="GGDEF_dom"/>
</dbReference>
<dbReference type="Pfam" id="PF00990">
    <property type="entry name" value="GGDEF"/>
    <property type="match status" value="1"/>
</dbReference>
<dbReference type="InterPro" id="IPR029787">
    <property type="entry name" value="Nucleotide_cyclase"/>
</dbReference>
<feature type="domain" description="Response regulatory" evidence="3">
    <location>
        <begin position="2"/>
        <end position="118"/>
    </location>
</feature>
<dbReference type="OrthoDB" id="9813903at2"/>
<dbReference type="Gene3D" id="3.30.450.20">
    <property type="entry name" value="PAS domain"/>
    <property type="match status" value="3"/>
</dbReference>
<dbReference type="STRING" id="1163617.SCD_n01413"/>
<evidence type="ECO:0000259" key="6">
    <source>
        <dbReference type="PROSITE" id="PS50883"/>
    </source>
</evidence>
<evidence type="ECO:0000259" key="3">
    <source>
        <dbReference type="PROSITE" id="PS50110"/>
    </source>
</evidence>
<dbReference type="InterPro" id="IPR001633">
    <property type="entry name" value="EAL_dom"/>
</dbReference>
<feature type="coiled-coil region" evidence="2">
    <location>
        <begin position="255"/>
        <end position="286"/>
    </location>
</feature>
<dbReference type="SMART" id="SM00091">
    <property type="entry name" value="PAS"/>
    <property type="match status" value="2"/>
</dbReference>
<evidence type="ECO:0000313" key="9">
    <source>
        <dbReference type="Proteomes" id="UP000015559"/>
    </source>
</evidence>
<dbReference type="CDD" id="cd01948">
    <property type="entry name" value="EAL"/>
    <property type="match status" value="1"/>
</dbReference>
<dbReference type="EMBL" id="AP013066">
    <property type="protein sequence ID" value="BAN35239.1"/>
    <property type="molecule type" value="Genomic_DNA"/>
</dbReference>
<dbReference type="InterPro" id="IPR001789">
    <property type="entry name" value="Sig_transdc_resp-reg_receiver"/>
</dbReference>
<dbReference type="SUPFAM" id="SSF55073">
    <property type="entry name" value="Nucleotide cyclase"/>
    <property type="match status" value="1"/>
</dbReference>
<dbReference type="GO" id="GO:0003824">
    <property type="term" value="F:catalytic activity"/>
    <property type="evidence" value="ECO:0007669"/>
    <property type="project" value="UniProtKB-ARBA"/>
</dbReference>
<dbReference type="Gene3D" id="3.20.20.450">
    <property type="entry name" value="EAL domain"/>
    <property type="match status" value="1"/>
</dbReference>
<feature type="domain" description="GGDEF" evidence="7">
    <location>
        <begin position="567"/>
        <end position="700"/>
    </location>
</feature>
<dbReference type="HOGENOM" id="CLU_000445_70_20_4"/>
<feature type="domain" description="EAL" evidence="6">
    <location>
        <begin position="709"/>
        <end position="962"/>
    </location>
</feature>
<keyword evidence="2" id="KW-0175">Coiled coil</keyword>
<sequence length="978" mass="109089">MDVLLVEPEPAMSAVLQSVLESRGHTVTAVTDGESGLERYQCRHFPIVILDWQLPEMDGLEVCRKIRGSPKGADSLILMITLRTNPGDLKQILAAGADDYLAKPVDQRHLNIRLAIAEQRASNLMLQRKAEESRARAQTMLQLVLNTIPSRVFWKNKESRYLGCNRLFALDAGLKDPSQIVGKTDHDLCWAKQAQLYLSDDRAVMQSGLPKVNYEEHQATPDGESMYLEASKIPLKDGKGNLIGVMGTYQDITKRKEAEDKILALNLSLEEQVRERTKELLAKEEQLHETLALNDSILMTSALGIAAYRQNGQCVMANPSLASIAGITQEQLLNQNFRQLGSWQTSGIQEAAESVLATGAKAELDIRSLTSFFGHDVWMRCRLSRFTSRGEPHLLLMLENITEKKAAEEELRLAASVYQNSSEGILVTDVTGIILSVNPAFTEITGYTEDEALGKKTTLLRSDRHGPEFYRSMWEALTKEGCWRGEIWNRRKDGEVYLEWLSINRIEASAGAPFRYVAVFHDITELRRKDEEIRHQAFHDTLTGLPNRALMKDRLLHALERAKREGGRLSVIFIDLDRFKAINDGLGHDVGDLLLQEVARRIKIRMRTVDTVARLGGDEFVVLMEDLRDAGDCASLAQELIAEIARPMKLSGHAVEISASMGMAFYPEDGANPLELMKCADLAMYAAKSAGRNTYRFFQQDMQDRISQRLTLEMELRLALVQRDLELHYQPKVDLATGNILGVEALLRWWHPLRGLLLPADFIPLAEECGLICELGDWVLDEVCHQSAVWQAAGHTFKIAFNISPHQLETGDLVARISELTALHGIAPSDLEIELTESAVMAYSIQAASVLARLRGIGVTVAVSDFCAGYSSLAYLRKLPIDILKINHSFVTDADSNAEDAQIVKTILALGRMFKLTMEAEGIETSHQAELLKSFGCGIAQGYFFSRPLPAQEFENWLDAKIDANGRASPSKQPLDTP</sequence>
<feature type="modified residue" description="4-aspartylphosphate" evidence="1">
    <location>
        <position position="51"/>
    </location>
</feature>
<dbReference type="InterPro" id="IPR052155">
    <property type="entry name" value="Biofilm_reg_signaling"/>
</dbReference>
<dbReference type="GO" id="GO:0000160">
    <property type="term" value="P:phosphorelay signal transduction system"/>
    <property type="evidence" value="ECO:0007669"/>
    <property type="project" value="InterPro"/>
</dbReference>
<dbReference type="Gene3D" id="3.40.50.2300">
    <property type="match status" value="1"/>
</dbReference>
<dbReference type="SMART" id="SM00448">
    <property type="entry name" value="REC"/>
    <property type="match status" value="1"/>
</dbReference>
<feature type="domain" description="PAC" evidence="5">
    <location>
        <begin position="483"/>
        <end position="535"/>
    </location>
</feature>
<dbReference type="PROSITE" id="PS50113">
    <property type="entry name" value="PAC"/>
    <property type="match status" value="2"/>
</dbReference>
<dbReference type="InterPro" id="IPR035919">
    <property type="entry name" value="EAL_sf"/>
</dbReference>
<keyword evidence="1" id="KW-0597">Phosphoprotein</keyword>
<dbReference type="PROSITE" id="PS50112">
    <property type="entry name" value="PAS"/>
    <property type="match status" value="1"/>
</dbReference>
<dbReference type="Pfam" id="PF00563">
    <property type="entry name" value="EAL"/>
    <property type="match status" value="1"/>
</dbReference>
<dbReference type="SUPFAM" id="SSF52172">
    <property type="entry name" value="CheY-like"/>
    <property type="match status" value="1"/>
</dbReference>
<evidence type="ECO:0000313" key="8">
    <source>
        <dbReference type="EMBL" id="BAN35239.1"/>
    </source>
</evidence>
<dbReference type="AlphaFoldDB" id="S6AKY6"/>
<dbReference type="Gene3D" id="3.30.70.270">
    <property type="match status" value="1"/>
</dbReference>
<evidence type="ECO:0000259" key="7">
    <source>
        <dbReference type="PROSITE" id="PS50887"/>
    </source>
</evidence>
<dbReference type="CDD" id="cd17546">
    <property type="entry name" value="REC_hyHK_CKI1_RcsC-like"/>
    <property type="match status" value="1"/>
</dbReference>
<dbReference type="InterPro" id="IPR011006">
    <property type="entry name" value="CheY-like_superfamily"/>
</dbReference>
<dbReference type="RefSeq" id="WP_009205807.1">
    <property type="nucleotide sequence ID" value="NC_022357.1"/>
</dbReference>
<evidence type="ECO:0000256" key="1">
    <source>
        <dbReference type="PROSITE-ProRule" id="PRU00169"/>
    </source>
</evidence>
<dbReference type="PANTHER" id="PTHR44757">
    <property type="entry name" value="DIGUANYLATE CYCLASE DGCP"/>
    <property type="match status" value="1"/>
</dbReference>
<protein>
    <submittedName>
        <fullName evidence="8">Uncharacterized protein</fullName>
    </submittedName>
</protein>
<dbReference type="InterPro" id="IPR000700">
    <property type="entry name" value="PAS-assoc_C"/>
</dbReference>
<dbReference type="KEGG" id="sdr:SCD_n01413"/>
<accession>S6AKY6</accession>
<evidence type="ECO:0000259" key="4">
    <source>
        <dbReference type="PROSITE" id="PS50112"/>
    </source>
</evidence>
<organism evidence="8 9">
    <name type="scientific">Sulfuricella denitrificans (strain DSM 22764 / NBRC 105220 / skB26)</name>
    <dbReference type="NCBI Taxonomy" id="1163617"/>
    <lineage>
        <taxon>Bacteria</taxon>
        <taxon>Pseudomonadati</taxon>
        <taxon>Pseudomonadota</taxon>
        <taxon>Betaproteobacteria</taxon>
        <taxon>Nitrosomonadales</taxon>
        <taxon>Sulfuricellaceae</taxon>
        <taxon>Sulfuricella</taxon>
    </lineage>
</organism>
<feature type="domain" description="PAS" evidence="4">
    <location>
        <begin position="407"/>
        <end position="455"/>
    </location>
</feature>
<feature type="domain" description="PAC" evidence="5">
    <location>
        <begin position="212"/>
        <end position="264"/>
    </location>
</feature>
<dbReference type="CDD" id="cd00130">
    <property type="entry name" value="PAS"/>
    <property type="match status" value="2"/>
</dbReference>
<dbReference type="NCBIfam" id="TIGR00254">
    <property type="entry name" value="GGDEF"/>
    <property type="match status" value="1"/>
</dbReference>
<dbReference type="CDD" id="cd01949">
    <property type="entry name" value="GGDEF"/>
    <property type="match status" value="1"/>
</dbReference>
<dbReference type="PROSITE" id="PS50883">
    <property type="entry name" value="EAL"/>
    <property type="match status" value="1"/>
</dbReference>
<dbReference type="eggNOG" id="COG5001">
    <property type="taxonomic scope" value="Bacteria"/>
</dbReference>
<reference evidence="8 9" key="1">
    <citation type="journal article" date="2012" name="Appl. Environ. Microbiol.">
        <title>Draft genome sequence of a psychrotolerant sulfur-oxidizing bacterium, Sulfuricella denitrificans skB26, and proteomic insights into cold adaptation.</title>
        <authorList>
            <person name="Watanabe T."/>
            <person name="Kojima H."/>
            <person name="Fukui M."/>
        </authorList>
    </citation>
    <scope>NUCLEOTIDE SEQUENCE [LARGE SCALE GENOMIC DNA]</scope>
    <source>
        <strain evidence="9">skB26</strain>
    </source>
</reference>
<proteinExistence type="predicted"/>
<dbReference type="SUPFAM" id="SSF55785">
    <property type="entry name" value="PYP-like sensor domain (PAS domain)"/>
    <property type="match status" value="3"/>
</dbReference>
<dbReference type="InterPro" id="IPR000014">
    <property type="entry name" value="PAS"/>
</dbReference>
<dbReference type="SMART" id="SM00052">
    <property type="entry name" value="EAL"/>
    <property type="match status" value="1"/>
</dbReference>
<dbReference type="PROSITE" id="PS50110">
    <property type="entry name" value="RESPONSE_REGULATORY"/>
    <property type="match status" value="1"/>
</dbReference>
<name>S6AKY6_SULDS</name>
<dbReference type="Pfam" id="PF00072">
    <property type="entry name" value="Response_reg"/>
    <property type="match status" value="1"/>
</dbReference>
<dbReference type="Proteomes" id="UP000015559">
    <property type="component" value="Chromosome"/>
</dbReference>
<keyword evidence="9" id="KW-1185">Reference proteome</keyword>
<dbReference type="InterPro" id="IPR035965">
    <property type="entry name" value="PAS-like_dom_sf"/>
</dbReference>
<dbReference type="NCBIfam" id="TIGR00229">
    <property type="entry name" value="sensory_box"/>
    <property type="match status" value="3"/>
</dbReference>
<dbReference type="eggNOG" id="COG3829">
    <property type="taxonomic scope" value="Bacteria"/>
</dbReference>
<gene>
    <name evidence="8" type="ORF">SCD_n01413</name>
</gene>
<evidence type="ECO:0000259" key="5">
    <source>
        <dbReference type="PROSITE" id="PS50113"/>
    </source>
</evidence>
<dbReference type="SMART" id="SM00267">
    <property type="entry name" value="GGDEF"/>
    <property type="match status" value="1"/>
</dbReference>
<dbReference type="SUPFAM" id="SSF141868">
    <property type="entry name" value="EAL domain-like"/>
    <property type="match status" value="1"/>
</dbReference>
<evidence type="ECO:0000256" key="2">
    <source>
        <dbReference type="SAM" id="Coils"/>
    </source>
</evidence>
<dbReference type="Pfam" id="PF13426">
    <property type="entry name" value="PAS_9"/>
    <property type="match status" value="1"/>
</dbReference>
<dbReference type="InterPro" id="IPR043128">
    <property type="entry name" value="Rev_trsase/Diguanyl_cyclase"/>
</dbReference>
<dbReference type="SMART" id="SM00086">
    <property type="entry name" value="PAC"/>
    <property type="match status" value="2"/>
</dbReference>
<dbReference type="PROSITE" id="PS50887">
    <property type="entry name" value="GGDEF"/>
    <property type="match status" value="1"/>
</dbReference>
<dbReference type="PANTHER" id="PTHR44757:SF2">
    <property type="entry name" value="BIOFILM ARCHITECTURE MAINTENANCE PROTEIN MBAA"/>
    <property type="match status" value="1"/>
</dbReference>
<dbReference type="FunFam" id="3.30.70.270:FF:000001">
    <property type="entry name" value="Diguanylate cyclase domain protein"/>
    <property type="match status" value="1"/>
</dbReference>
<dbReference type="Pfam" id="PF08448">
    <property type="entry name" value="PAS_4"/>
    <property type="match status" value="2"/>
</dbReference>